<feature type="domain" description="Glucose-6-phosphate dehydrogenase C-terminal" evidence="8">
    <location>
        <begin position="182"/>
        <end position="484"/>
    </location>
</feature>
<sequence length="486" mass="53797">MPDPSPTLVLLGGGGDLARRMLLPSLCHLDMDGLLPEGLRIVGVGRAEGDAASYREEARQAVESRETIKAKAWEQFAQRLDYCPADVTKPDGAKALAERIGETGPLVIFFALSPSLYAPVCKALQAAGLTGENTRLVLEKPIGHDLDSSLAINAAVAAVVPEERTFRIDHYLGKDTVQNLIALRFGNILFEPLWTSRVIDHVQITVAETEAVADRWPYYDAFGAMRDMLQNHMLQLLCLVAMEPPINLDPDGVRDEKVKVLKSLRRIQPNTVREDTVRGQYGPGNVGGKPVKAYADEVGQPTRTETFVAMHLSIDNWRWAGVPFFLRTGKRLPERRTNIVIQFKDLPHSIFGPAAQGDLVANRLVIDLQPDEDIKLTLMNKSPGIGGEGMRLQALPLSLSLAGALGEKPDRRRIAYERLLLDVFRGDRTLFVRRDEVEEAWRFVDAVADAWDQTGMVPKTYAAGTWGPSGVYGLIERDGHGRTWHE</sequence>
<dbReference type="PIRSF" id="PIRSF000110">
    <property type="entry name" value="G6PD"/>
    <property type="match status" value="1"/>
</dbReference>
<comment type="pathway">
    <text evidence="1 6">Carbohydrate degradation; pentose phosphate pathway; D-ribulose 5-phosphate from D-glucose 6-phosphate (oxidative stage): step 1/3.</text>
</comment>
<dbReference type="GO" id="GO:0004345">
    <property type="term" value="F:glucose-6-phosphate dehydrogenase activity"/>
    <property type="evidence" value="ECO:0007669"/>
    <property type="project" value="UniProtKB-EC"/>
</dbReference>
<dbReference type="RefSeq" id="WP_307349784.1">
    <property type="nucleotide sequence ID" value="NZ_JAUSVS010000004.1"/>
</dbReference>
<accession>A0ABU0IS58</accession>
<dbReference type="Gene3D" id="3.40.50.720">
    <property type="entry name" value="NAD(P)-binding Rossmann-like Domain"/>
    <property type="match status" value="1"/>
</dbReference>
<comment type="caution">
    <text evidence="9">The sequence shown here is derived from an EMBL/GenBank/DDBJ whole genome shotgun (WGS) entry which is preliminary data.</text>
</comment>
<dbReference type="PANTHER" id="PTHR23429:SF0">
    <property type="entry name" value="GLUCOSE-6-PHOSPHATE 1-DEHYDROGENASE"/>
    <property type="match status" value="1"/>
</dbReference>
<evidence type="ECO:0000313" key="9">
    <source>
        <dbReference type="EMBL" id="MDQ0464840.1"/>
    </source>
</evidence>
<feature type="binding site" evidence="6">
    <location>
        <position position="227"/>
    </location>
    <ligand>
        <name>substrate</name>
    </ligand>
</feature>
<dbReference type="Gene3D" id="3.30.360.10">
    <property type="entry name" value="Dihydrodipicolinate Reductase, domain 2"/>
    <property type="match status" value="1"/>
</dbReference>
<keyword evidence="4 6" id="KW-0560">Oxidoreductase</keyword>
<evidence type="ECO:0000256" key="1">
    <source>
        <dbReference type="ARBA" id="ARBA00004937"/>
    </source>
</evidence>
<feature type="binding site" evidence="6">
    <location>
        <position position="174"/>
    </location>
    <ligand>
        <name>substrate</name>
    </ligand>
</feature>
<dbReference type="InterPro" id="IPR001282">
    <property type="entry name" value="G6P_DH"/>
</dbReference>
<keyword evidence="10" id="KW-1185">Reference proteome</keyword>
<evidence type="ECO:0000256" key="5">
    <source>
        <dbReference type="ARBA" id="ARBA00023277"/>
    </source>
</evidence>
<evidence type="ECO:0000256" key="4">
    <source>
        <dbReference type="ARBA" id="ARBA00023002"/>
    </source>
</evidence>
<feature type="domain" description="Glucose-6-phosphate dehydrogenase NAD-binding" evidence="7">
    <location>
        <begin position="9"/>
        <end position="179"/>
    </location>
</feature>
<dbReference type="InterPro" id="IPR036291">
    <property type="entry name" value="NAD(P)-bd_dom_sf"/>
</dbReference>
<evidence type="ECO:0000256" key="6">
    <source>
        <dbReference type="HAMAP-Rule" id="MF_00966"/>
    </source>
</evidence>
<keyword evidence="2 6" id="KW-0313">Glucose metabolism</keyword>
<dbReference type="InterPro" id="IPR022674">
    <property type="entry name" value="G6P_DH_NAD-bd"/>
</dbReference>
<comment type="caution">
    <text evidence="6">Lacks conserved residue(s) required for the propagation of feature annotation.</text>
</comment>
<dbReference type="PRINTS" id="PR00079">
    <property type="entry name" value="G6PDHDRGNASE"/>
</dbReference>
<feature type="binding site" evidence="6">
    <location>
        <begin position="86"/>
        <end position="87"/>
    </location>
    <ligand>
        <name>NADP(+)</name>
        <dbReference type="ChEBI" id="CHEBI:58349"/>
    </ligand>
</feature>
<keyword evidence="3 6" id="KW-0521">NADP</keyword>
<evidence type="ECO:0000259" key="7">
    <source>
        <dbReference type="Pfam" id="PF00479"/>
    </source>
</evidence>
<reference evidence="9 10" key="1">
    <citation type="submission" date="2023-07" db="EMBL/GenBank/DDBJ databases">
        <title>Genomic Encyclopedia of Type Strains, Phase IV (KMG-IV): sequencing the most valuable type-strain genomes for metagenomic binning, comparative biology and taxonomic classification.</title>
        <authorList>
            <person name="Goeker M."/>
        </authorList>
    </citation>
    <scope>NUCLEOTIDE SEQUENCE [LARGE SCALE GENOMIC DNA]</scope>
    <source>
        <strain evidence="9 10">DSM 18695</strain>
    </source>
</reference>
<dbReference type="Pfam" id="PF00479">
    <property type="entry name" value="G6PD_N"/>
    <property type="match status" value="1"/>
</dbReference>
<evidence type="ECO:0000259" key="8">
    <source>
        <dbReference type="Pfam" id="PF02781"/>
    </source>
</evidence>
<dbReference type="NCBIfam" id="TIGR00871">
    <property type="entry name" value="zwf"/>
    <property type="match status" value="1"/>
</dbReference>
<dbReference type="Proteomes" id="UP001228905">
    <property type="component" value="Unassembled WGS sequence"/>
</dbReference>
<feature type="binding site" evidence="6">
    <location>
        <position position="46"/>
    </location>
    <ligand>
        <name>NADP(+)</name>
        <dbReference type="ChEBI" id="CHEBI:58349"/>
    </ligand>
</feature>
<comment type="similarity">
    <text evidence="6">Belongs to the glucose-6-phosphate dehydrogenase family.</text>
</comment>
<dbReference type="SUPFAM" id="SSF51735">
    <property type="entry name" value="NAD(P)-binding Rossmann-fold domains"/>
    <property type="match status" value="1"/>
</dbReference>
<feature type="binding site" evidence="6">
    <location>
        <position position="330"/>
    </location>
    <ligand>
        <name>substrate</name>
    </ligand>
</feature>
<dbReference type="Pfam" id="PF02781">
    <property type="entry name" value="G6PD_C"/>
    <property type="match status" value="1"/>
</dbReference>
<dbReference type="EMBL" id="JAUSVS010000004">
    <property type="protein sequence ID" value="MDQ0464840.1"/>
    <property type="molecule type" value="Genomic_DNA"/>
</dbReference>
<keyword evidence="5 6" id="KW-0119">Carbohydrate metabolism</keyword>
<dbReference type="EC" id="1.1.1.49" evidence="6"/>
<evidence type="ECO:0000313" key="10">
    <source>
        <dbReference type="Proteomes" id="UP001228905"/>
    </source>
</evidence>
<evidence type="ECO:0000256" key="2">
    <source>
        <dbReference type="ARBA" id="ARBA00022526"/>
    </source>
</evidence>
<evidence type="ECO:0000256" key="3">
    <source>
        <dbReference type="ARBA" id="ARBA00022857"/>
    </source>
</evidence>
<comment type="function">
    <text evidence="6">Catalyzes the oxidation of glucose 6-phosphate to 6-phosphogluconolactone.</text>
</comment>
<dbReference type="HAMAP" id="MF_00966">
    <property type="entry name" value="G6PD"/>
    <property type="match status" value="1"/>
</dbReference>
<feature type="binding site" evidence="6">
    <location>
        <position position="170"/>
    </location>
    <ligand>
        <name>substrate</name>
    </ligand>
</feature>
<dbReference type="InterPro" id="IPR022675">
    <property type="entry name" value="G6P_DH_C"/>
</dbReference>
<dbReference type="SUPFAM" id="SSF55347">
    <property type="entry name" value="Glyceraldehyde-3-phosphate dehydrogenase-like, C-terminal domain"/>
    <property type="match status" value="1"/>
</dbReference>
<feature type="binding site" evidence="6">
    <location>
        <position position="140"/>
    </location>
    <ligand>
        <name>NADP(+)</name>
        <dbReference type="ChEBI" id="CHEBI:58349"/>
    </ligand>
</feature>
<comment type="catalytic activity">
    <reaction evidence="6">
        <text>D-glucose 6-phosphate + NADP(+) = 6-phospho-D-glucono-1,5-lactone + NADPH + H(+)</text>
        <dbReference type="Rhea" id="RHEA:15841"/>
        <dbReference type="ChEBI" id="CHEBI:15378"/>
        <dbReference type="ChEBI" id="CHEBI:57783"/>
        <dbReference type="ChEBI" id="CHEBI:57955"/>
        <dbReference type="ChEBI" id="CHEBI:58349"/>
        <dbReference type="ChEBI" id="CHEBI:61548"/>
        <dbReference type="EC" id="1.1.1.49"/>
    </reaction>
</comment>
<gene>
    <name evidence="6" type="primary">zwf</name>
    <name evidence="9" type="ORF">QO010_002624</name>
</gene>
<protein>
    <recommendedName>
        <fullName evidence="6">Glucose-6-phosphate 1-dehydrogenase</fullName>
        <shortName evidence="6">G6PD</shortName>
        <ecNumber evidence="6">1.1.1.49</ecNumber>
    </recommendedName>
</protein>
<organism evidence="9 10">
    <name type="scientific">Caulobacter ginsengisoli</name>
    <dbReference type="NCBI Taxonomy" id="400775"/>
    <lineage>
        <taxon>Bacteria</taxon>
        <taxon>Pseudomonadati</taxon>
        <taxon>Pseudomonadota</taxon>
        <taxon>Alphaproteobacteria</taxon>
        <taxon>Caulobacterales</taxon>
        <taxon>Caulobacteraceae</taxon>
        <taxon>Caulobacter</taxon>
    </lineage>
</organism>
<proteinExistence type="inferred from homology"/>
<dbReference type="PANTHER" id="PTHR23429">
    <property type="entry name" value="GLUCOSE-6-PHOSPHATE 1-DEHYDROGENASE G6PD"/>
    <property type="match status" value="1"/>
</dbReference>
<feature type="binding site" evidence="6">
    <location>
        <position position="208"/>
    </location>
    <ligand>
        <name>substrate</name>
    </ligand>
</feature>
<feature type="active site" description="Proton acceptor" evidence="6">
    <location>
        <position position="232"/>
    </location>
</feature>
<dbReference type="NCBIfam" id="NF009492">
    <property type="entry name" value="PRK12853.1-3"/>
    <property type="match status" value="1"/>
</dbReference>
<name>A0ABU0IS58_9CAUL</name>